<dbReference type="GO" id="GO:0005694">
    <property type="term" value="C:chromosome"/>
    <property type="evidence" value="ECO:0007669"/>
    <property type="project" value="UniProtKB-SubCell"/>
</dbReference>
<feature type="domain" description="TFIIS central" evidence="12">
    <location>
        <begin position="106"/>
        <end position="226"/>
    </location>
</feature>
<evidence type="ECO:0000256" key="10">
    <source>
        <dbReference type="SAM" id="MobiDB-lite"/>
    </source>
</evidence>
<accession>A0A9J7GM32</accession>
<gene>
    <name evidence="14" type="primary">Spocd1</name>
</gene>
<feature type="region of interest" description="Disordered" evidence="10">
    <location>
        <begin position="58"/>
        <end position="102"/>
    </location>
</feature>
<keyword evidence="11" id="KW-0732">Signal</keyword>
<evidence type="ECO:0000256" key="3">
    <source>
        <dbReference type="ARBA" id="ARBA00022454"/>
    </source>
</evidence>
<dbReference type="PANTHER" id="PTHR11477:SF18">
    <property type="entry name" value="SPOC DOMAIN-CONTAINING PROTEIN 1"/>
    <property type="match status" value="1"/>
</dbReference>
<evidence type="ECO:0000256" key="4">
    <source>
        <dbReference type="ARBA" id="ARBA00022782"/>
    </source>
</evidence>
<comment type="function">
    <text evidence="8">Protein adapter that acts as an essential executor of PIWIL4-piRNA pathway directed transposon DNA methylation and silencing in the male embryonic germ cells. Recruited to young transposons, which are specifically marked with histone H3 trimethylated at both 'Lys-4' and 'Lys-9' (H3K4me3K9me3), via its association with SPIN1 chromatin reader, and associates with the de novo DNA methylation machinery and repressive chromatin remodeling complexes. Following this, PIWIL4 engages with nascent transposable element transcript to direct piRNA-directed DNA methylation. Not required for piRNA biosynthesis.</text>
</comment>
<dbReference type="Gene3D" id="1.10.472.30">
    <property type="entry name" value="Transcription elongation factor S-II, central domain"/>
    <property type="match status" value="1"/>
</dbReference>
<sequence length="723" mass="80712">MLISVLLFSFFKEKVRAPCGVKLVYYVCSGPVIQLLGAFSNRQPGGQLETLEDLMKVSSTRRQRKPTTSPPASCQSDFMETESEEPLQQGTEDPGEQDTMPLDAGVRSTVVRTMQEVLWTRVQELPDLPLRKEEVASIAEDIEAALFHLTQDTNLRYKTKYRSLLFNLKDPRNSDLILKVAQCDVSPQDLVQMSSIQLAPKELSRWRDQEERRGLDIIEQQQKELYRLPTSKLTHKGEVEIPRDSDQMLTLEDLMEPMIPREFSPQALTFPLEDTTEQHQHHFWDSNCHTCKDGKEGRTDVSSRGLESHVDISHNMDWKSSTKLPAFSEAIVNKEENVIQKAPGPAPVSSPEMLKTGETPSKEPRDRLQMPAGPKNVPPSPPPWEGSLDMFSIKQFRAKAQLISGHSCQLVQALPEVIRSAGCLPPNDLWDLLDSMSPARVKDICVVRLCPRGSRDIQNYRLLYSYLNNKQRHCLATVQHVKTVLMPLPAFQPLPARLRPLGGPGLETTHTSLLLAVLFPKDGLPDTALSSPLWNKVPKTVSFSKKVERRCYHPEDRTSEATLGGSPSHEEAPKQSLVKGSLAPSVCAWQSLPRGRGRQEHGWGQQSPEASWCYPKRPNSGGPVFPGIGHGQHRHRASCFHQGLLQHLKVLVTMSHQFQASLWPPGQEPLLPSSPVSAVPRPPGPIPKPSLGPMDGGGSECPWPERPDPLDPPEQECSSPYQS</sequence>
<dbReference type="Proteomes" id="UP001108280">
    <property type="component" value="Chromosome 2"/>
</dbReference>
<dbReference type="SUPFAM" id="SSF46942">
    <property type="entry name" value="Elongation factor TFIIS domain 2"/>
    <property type="match status" value="1"/>
</dbReference>
<evidence type="ECO:0000256" key="2">
    <source>
        <dbReference type="ARBA" id="ARBA00004286"/>
    </source>
</evidence>
<dbReference type="Pfam" id="PF07500">
    <property type="entry name" value="TFIIS_M"/>
    <property type="match status" value="1"/>
</dbReference>
<protein>
    <recommendedName>
        <fullName evidence="9">SPOC domain-containing protein 1</fullName>
    </recommendedName>
</protein>
<evidence type="ECO:0000256" key="5">
    <source>
        <dbReference type="ARBA" id="ARBA00022871"/>
    </source>
</evidence>
<keyword evidence="3" id="KW-0158">Chromosome</keyword>
<dbReference type="AlphaFoldDB" id="A0A9J7GM32"/>
<feature type="region of interest" description="Disordered" evidence="10">
    <location>
        <begin position="554"/>
        <end position="578"/>
    </location>
</feature>
<dbReference type="GeneID" id="100773782"/>
<keyword evidence="5" id="KW-0744">Spermatogenesis</keyword>
<feature type="compositionally biased region" description="Polar residues" evidence="10">
    <location>
        <begin position="66"/>
        <end position="78"/>
    </location>
</feature>
<evidence type="ECO:0000313" key="13">
    <source>
        <dbReference type="Proteomes" id="UP001108280"/>
    </source>
</evidence>
<dbReference type="PANTHER" id="PTHR11477">
    <property type="entry name" value="TRANSCRIPTION FACTOR S-II ZINC FINGER DOMAIN-CONTAINING PROTEIN"/>
    <property type="match status" value="1"/>
</dbReference>
<dbReference type="SMART" id="SM00510">
    <property type="entry name" value="TFS2M"/>
    <property type="match status" value="1"/>
</dbReference>
<evidence type="ECO:0000256" key="6">
    <source>
        <dbReference type="ARBA" id="ARBA00023158"/>
    </source>
</evidence>
<comment type="subcellular location">
    <subcellularLocation>
        <location evidence="2">Chromosome</location>
    </subcellularLocation>
    <subcellularLocation>
        <location evidence="1">Nucleus</location>
    </subcellularLocation>
</comment>
<dbReference type="CTD" id="90853"/>
<evidence type="ECO:0000313" key="14">
    <source>
        <dbReference type="RefSeq" id="XP_035294797.1"/>
    </source>
</evidence>
<evidence type="ECO:0000256" key="11">
    <source>
        <dbReference type="SAM" id="SignalP"/>
    </source>
</evidence>
<keyword evidence="6" id="KW-0943">RNA-mediated gene silencing</keyword>
<dbReference type="InterPro" id="IPR036575">
    <property type="entry name" value="TFIIS_cen_dom_sf"/>
</dbReference>
<dbReference type="GO" id="GO:0007283">
    <property type="term" value="P:spermatogenesis"/>
    <property type="evidence" value="ECO:0007669"/>
    <property type="project" value="UniProtKB-KW"/>
</dbReference>
<dbReference type="Pfam" id="PF07744">
    <property type="entry name" value="SPOC"/>
    <property type="match status" value="1"/>
</dbReference>
<reference evidence="13" key="2">
    <citation type="journal article" date="2020" name="Biotechnol. Bioeng.">
        <title>Chromosome-scale scaffolds for the Chinese hamster reference genome assembly to facilitate the study of the CHO epigenome.</title>
        <authorList>
            <person name="Hilliard W."/>
            <person name="MacDonald M."/>
            <person name="Lee K.H."/>
        </authorList>
    </citation>
    <scope>NUCLEOTIDE SEQUENCE [LARGE SCALE GENOMIC DNA]</scope>
    <source>
        <strain evidence="13">17A/GY</strain>
    </source>
</reference>
<keyword evidence="7" id="KW-0539">Nucleus</keyword>
<dbReference type="KEGG" id="cge:100773782"/>
<keyword evidence="4" id="KW-0221">Differentiation</keyword>
<name>A0A9J7GM32_CRIGR</name>
<keyword evidence="13" id="KW-1185">Reference proteome</keyword>
<dbReference type="InterPro" id="IPR012921">
    <property type="entry name" value="SPOC_C"/>
</dbReference>
<evidence type="ECO:0000256" key="1">
    <source>
        <dbReference type="ARBA" id="ARBA00004123"/>
    </source>
</evidence>
<dbReference type="GO" id="GO:0005634">
    <property type="term" value="C:nucleus"/>
    <property type="evidence" value="ECO:0007669"/>
    <property type="project" value="UniProtKB-SubCell"/>
</dbReference>
<reference evidence="14" key="3">
    <citation type="submission" date="2025-08" db="UniProtKB">
        <authorList>
            <consortium name="RefSeq"/>
        </authorList>
    </citation>
    <scope>IDENTIFICATION</scope>
    <source>
        <strain evidence="14">17A/GY</strain>
        <tissue evidence="14">Liver</tissue>
    </source>
</reference>
<evidence type="ECO:0000259" key="12">
    <source>
        <dbReference type="PROSITE" id="PS51321"/>
    </source>
</evidence>
<proteinExistence type="predicted"/>
<dbReference type="InterPro" id="IPR003618">
    <property type="entry name" value="TFIIS_cen_dom"/>
</dbReference>
<evidence type="ECO:0000256" key="9">
    <source>
        <dbReference type="ARBA" id="ARBA00071086"/>
    </source>
</evidence>
<feature type="signal peptide" evidence="11">
    <location>
        <begin position="1"/>
        <end position="17"/>
    </location>
</feature>
<dbReference type="GO" id="GO:0006351">
    <property type="term" value="P:DNA-templated transcription"/>
    <property type="evidence" value="ECO:0007669"/>
    <property type="project" value="InterPro"/>
</dbReference>
<evidence type="ECO:0000256" key="7">
    <source>
        <dbReference type="ARBA" id="ARBA00023242"/>
    </source>
</evidence>
<dbReference type="GO" id="GO:0031047">
    <property type="term" value="P:regulatory ncRNA-mediated gene silencing"/>
    <property type="evidence" value="ECO:0007669"/>
    <property type="project" value="UniProtKB-KW"/>
</dbReference>
<feature type="region of interest" description="Disordered" evidence="10">
    <location>
        <begin position="340"/>
        <end position="381"/>
    </location>
</feature>
<reference evidence="13" key="1">
    <citation type="journal article" date="2018" name="Biotechnol. Bioeng.">
        <title>A reference genome of the Chinese hamster based on a hybrid assembly strategy.</title>
        <authorList>
            <person name="Rupp O."/>
            <person name="MacDonald M.L."/>
            <person name="Li S."/>
            <person name="Dhiman H."/>
            <person name="Polson S."/>
            <person name="Griep S."/>
            <person name="Heffner K."/>
            <person name="Hernandez I."/>
            <person name="Brinkrolf K."/>
            <person name="Jadhav V."/>
            <person name="Samoudi M."/>
            <person name="Hao H."/>
            <person name="Kingham B."/>
            <person name="Goesmann A."/>
            <person name="Betenbaugh M.J."/>
            <person name="Lewis N.E."/>
            <person name="Borth N."/>
            <person name="Lee K.H."/>
        </authorList>
    </citation>
    <scope>NUCLEOTIDE SEQUENCE [LARGE SCALE GENOMIC DNA]</scope>
    <source>
        <strain evidence="13">17A/GY</strain>
    </source>
</reference>
<feature type="region of interest" description="Disordered" evidence="10">
    <location>
        <begin position="673"/>
        <end position="723"/>
    </location>
</feature>
<organism evidence="13 14">
    <name type="scientific">Cricetulus griseus</name>
    <name type="common">Chinese hamster</name>
    <name type="synonym">Cricetulus barabensis griseus</name>
    <dbReference type="NCBI Taxonomy" id="10029"/>
    <lineage>
        <taxon>Eukaryota</taxon>
        <taxon>Metazoa</taxon>
        <taxon>Chordata</taxon>
        <taxon>Craniata</taxon>
        <taxon>Vertebrata</taxon>
        <taxon>Euteleostomi</taxon>
        <taxon>Mammalia</taxon>
        <taxon>Eutheria</taxon>
        <taxon>Euarchontoglires</taxon>
        <taxon>Glires</taxon>
        <taxon>Rodentia</taxon>
        <taxon>Myomorpha</taxon>
        <taxon>Muroidea</taxon>
        <taxon>Cricetidae</taxon>
        <taxon>Cricetinae</taxon>
        <taxon>Cricetulus</taxon>
    </lineage>
</organism>
<dbReference type="GO" id="GO:0030154">
    <property type="term" value="P:cell differentiation"/>
    <property type="evidence" value="ECO:0007669"/>
    <property type="project" value="UniProtKB-KW"/>
</dbReference>
<dbReference type="FunFam" id="1.10.472.30:FF:000004">
    <property type="entry name" value="SPOC domain containing 1"/>
    <property type="match status" value="1"/>
</dbReference>
<feature type="region of interest" description="Disordered" evidence="10">
    <location>
        <begin position="594"/>
        <end position="618"/>
    </location>
</feature>
<dbReference type="OrthoDB" id="1884872at2759"/>
<evidence type="ECO:0000256" key="8">
    <source>
        <dbReference type="ARBA" id="ARBA00059288"/>
    </source>
</evidence>
<feature type="chain" id="PRO_5039925214" description="SPOC domain-containing protein 1" evidence="11">
    <location>
        <begin position="18"/>
        <end position="723"/>
    </location>
</feature>
<dbReference type="RefSeq" id="XP_035294797.1">
    <property type="nucleotide sequence ID" value="XM_035438906.1"/>
</dbReference>
<feature type="compositionally biased region" description="Pro residues" evidence="10">
    <location>
        <begin position="680"/>
        <end position="690"/>
    </location>
</feature>
<dbReference type="PROSITE" id="PS51321">
    <property type="entry name" value="TFIIS_CENTRAL"/>
    <property type="match status" value="1"/>
</dbReference>